<organism evidence="2 3">
    <name type="scientific">Oceanisphaera sediminis</name>
    <dbReference type="NCBI Taxonomy" id="981381"/>
    <lineage>
        <taxon>Bacteria</taxon>
        <taxon>Pseudomonadati</taxon>
        <taxon>Pseudomonadota</taxon>
        <taxon>Gammaproteobacteria</taxon>
        <taxon>Aeromonadales</taxon>
        <taxon>Aeromonadaceae</taxon>
        <taxon>Oceanisphaera</taxon>
    </lineage>
</organism>
<reference evidence="3" key="1">
    <citation type="journal article" date="2019" name="Int. J. Syst. Evol. Microbiol.">
        <title>The Global Catalogue of Microorganisms (GCM) 10K type strain sequencing project: providing services to taxonomists for standard genome sequencing and annotation.</title>
        <authorList>
            <consortium name="The Broad Institute Genomics Platform"/>
            <consortium name="The Broad Institute Genome Sequencing Center for Infectious Disease"/>
            <person name="Wu L."/>
            <person name="Ma J."/>
        </authorList>
    </citation>
    <scope>NUCLEOTIDE SEQUENCE [LARGE SCALE GENOMIC DNA]</scope>
    <source>
        <strain evidence="3">JCM 17329</strain>
    </source>
</reference>
<dbReference type="PROSITE" id="PS51186">
    <property type="entry name" value="GNAT"/>
    <property type="match status" value="1"/>
</dbReference>
<accession>A0ABP7DJD6</accession>
<dbReference type="InterPro" id="IPR016181">
    <property type="entry name" value="Acyl_CoA_acyltransferase"/>
</dbReference>
<dbReference type="EMBL" id="BAABDS010000015">
    <property type="protein sequence ID" value="GAA3706458.1"/>
    <property type="molecule type" value="Genomic_DNA"/>
</dbReference>
<evidence type="ECO:0000259" key="1">
    <source>
        <dbReference type="PROSITE" id="PS51186"/>
    </source>
</evidence>
<dbReference type="Proteomes" id="UP001501479">
    <property type="component" value="Unassembled WGS sequence"/>
</dbReference>
<protein>
    <submittedName>
        <fullName evidence="2">N-acetyltransferase</fullName>
    </submittedName>
</protein>
<keyword evidence="3" id="KW-1185">Reference proteome</keyword>
<dbReference type="SUPFAM" id="SSF55729">
    <property type="entry name" value="Acyl-CoA N-acyltransferases (Nat)"/>
    <property type="match status" value="1"/>
</dbReference>
<dbReference type="RefSeq" id="WP_425567970.1">
    <property type="nucleotide sequence ID" value="NZ_BAABDS010000015.1"/>
</dbReference>
<comment type="caution">
    <text evidence="2">The sequence shown here is derived from an EMBL/GenBank/DDBJ whole genome shotgun (WGS) entry which is preliminary data.</text>
</comment>
<proteinExistence type="predicted"/>
<sequence length="165" mass="17766">MLICRTERPGDGDDIDEVVCAAFGRDDEADLVWALREQGAISLSQIAEYEGAIVGHLVMSPVLVNGEDIGWLGLAPVSVWPDCQQQGVASAMIREALDSANELDWAGVVVLGEPAFYQRFGFRPARELGLKCAYPEAGDAFMALALKQPAPTGLVSYHPAFDDLT</sequence>
<name>A0ABP7DJD6_9GAMM</name>
<dbReference type="Pfam" id="PF13527">
    <property type="entry name" value="Acetyltransf_9"/>
    <property type="match status" value="1"/>
</dbReference>
<evidence type="ECO:0000313" key="2">
    <source>
        <dbReference type="EMBL" id="GAA3706458.1"/>
    </source>
</evidence>
<gene>
    <name evidence="2" type="ORF">GCM10022421_11910</name>
</gene>
<feature type="domain" description="N-acetyltransferase" evidence="1">
    <location>
        <begin position="2"/>
        <end position="147"/>
    </location>
</feature>
<dbReference type="Gene3D" id="3.40.630.30">
    <property type="match status" value="1"/>
</dbReference>
<evidence type="ECO:0000313" key="3">
    <source>
        <dbReference type="Proteomes" id="UP001501479"/>
    </source>
</evidence>
<dbReference type="InterPro" id="IPR000182">
    <property type="entry name" value="GNAT_dom"/>
</dbReference>
<dbReference type="CDD" id="cd04301">
    <property type="entry name" value="NAT_SF"/>
    <property type="match status" value="1"/>
</dbReference>